<dbReference type="InterPro" id="IPR012337">
    <property type="entry name" value="RNaseH-like_sf"/>
</dbReference>
<evidence type="ECO:0000256" key="3">
    <source>
        <dbReference type="ARBA" id="ARBA00022679"/>
    </source>
</evidence>
<dbReference type="SMART" id="SM00475">
    <property type="entry name" value="53EXOc"/>
    <property type="match status" value="1"/>
</dbReference>
<dbReference type="RefSeq" id="XP_002679000.1">
    <property type="nucleotide sequence ID" value="XM_002678954.1"/>
</dbReference>
<evidence type="ECO:0000256" key="4">
    <source>
        <dbReference type="ARBA" id="ARBA00022695"/>
    </source>
</evidence>
<evidence type="ECO:0000313" key="16">
    <source>
        <dbReference type="Proteomes" id="UP000006671"/>
    </source>
</evidence>
<dbReference type="Pfam" id="PF00476">
    <property type="entry name" value="DNA_pol_A"/>
    <property type="match status" value="1"/>
</dbReference>
<sequence length="1085" mass="121785">MIQSSARNLSKHLMRSGGVAFKRTTLSELDKKVILIRQLVDRFYYSQNREFGQDLSLVGLKNQKINLSANMMTNSSSTNNNSRSYSSSTSPSEKKILLVDGTPLVVRAYFGTPPLTSSNGTPTNAILTFAKSLIAILKSDEFDHVAIFFDSGKPSIRKSISSDYKANRKPTEDNLKKQFPICKLLAEKMGLKVISKDGFEADDLIATVARQAKDEKFNSIVVVSSDKDLHCLSDTNLTLLDPMTKKKLTMDDIIGKYELPPKLIPEFLALVGDTADNIKGVKGIGKKKAVSLLEQYGSISEILNNLDDENMEKKSREAIKSNIDDLKLSLRLVALDEEVPLDYSLQDFQVDQSSLDFSQNEELIKMLEDLEINSVIKQLKKETDKKEKTTKSKSKKKEVIESVVLSEEMSSADVASLKLSHVSDDSKIGKIVKASEYNIILNEKELDSFIEQVKISGNVCFSTEICLLSLHNPVMAGISFCISPGQAYYLPFFKGGKVEFLDSVNILKESPILSKVRTEIMENPNILKIGHNIKYHIKMLANYGVTVKNFDDIMVMSYVLNCGKHGHEMDEIVENVLLLDPKEHIIPEKEVLGIGKKKVTLMEADIVSVVHFACQHADLTKQAYDVLKSALDKSPKLTQFYEGIEKPLVETLAGIEMKGVFMDEPALVKMENEYREKIKAIGNKIREDAGYPTIDEDIEIPTSEEEIESMIIEMDEMKQEASEEFNINSNRQLGQVIFEKLGIGTKLRKKTKVGDYILNAEVLQKLAAEGHSIAKHILEYRALTKLYSTYISGLRQHINPYTKRIHTTFQNALTVTGRLSSVMPNIQNIPVRTAEGKQIRRCFISPSDDYVIMKVDYSQVELRILAHIANIPVLKNAFKENKDVHAITASQVFNVPLDQVDKSTRNKAKAINFGIIYGMSEFGLSKRIGVDTQAAKSFIEQYFKQYPGIKNYMTKTIEFCRKHGYVNTLFNRRCWIPGIEDQGFGGKSSFGERTSINTPIQGTSADITKIAMNSLHKAFQEKGLRTRMIIQVHDEIVFEVPKDEVETVEPIIKELMEGAAFFGGTNFTVPLTVEATVDSKWLADE</sequence>
<organism evidence="16">
    <name type="scientific">Naegleria gruberi</name>
    <name type="common">Amoeba</name>
    <dbReference type="NCBI Taxonomy" id="5762"/>
    <lineage>
        <taxon>Eukaryota</taxon>
        <taxon>Discoba</taxon>
        <taxon>Heterolobosea</taxon>
        <taxon>Tetramitia</taxon>
        <taxon>Eutetramitia</taxon>
        <taxon>Vahlkampfiidae</taxon>
        <taxon>Naegleria</taxon>
    </lineage>
</organism>
<feature type="domain" description="5'-3' exonuclease" evidence="13">
    <location>
        <begin position="94"/>
        <end position="351"/>
    </location>
</feature>
<evidence type="ECO:0000256" key="5">
    <source>
        <dbReference type="ARBA" id="ARBA00022705"/>
    </source>
</evidence>
<dbReference type="Gene3D" id="1.10.150.20">
    <property type="entry name" value="5' to 3' exonuclease, C-terminal subdomain"/>
    <property type="match status" value="2"/>
</dbReference>
<evidence type="ECO:0000259" key="14">
    <source>
        <dbReference type="SMART" id="SM00482"/>
    </source>
</evidence>
<comment type="catalytic activity">
    <reaction evidence="10">
        <text>DNA(n) + a 2'-deoxyribonucleoside 5'-triphosphate = DNA(n+1) + diphosphate</text>
        <dbReference type="Rhea" id="RHEA:22508"/>
        <dbReference type="Rhea" id="RHEA-COMP:17339"/>
        <dbReference type="Rhea" id="RHEA-COMP:17340"/>
        <dbReference type="ChEBI" id="CHEBI:33019"/>
        <dbReference type="ChEBI" id="CHEBI:61560"/>
        <dbReference type="ChEBI" id="CHEBI:173112"/>
        <dbReference type="EC" id="2.7.7.7"/>
    </reaction>
</comment>
<dbReference type="InterPro" id="IPR008918">
    <property type="entry name" value="HhH2"/>
</dbReference>
<gene>
    <name evidence="15" type="ORF">NAEGRDRAFT_79180</name>
</gene>
<feature type="domain" description="3'-5' exonuclease" evidence="12">
    <location>
        <begin position="437"/>
        <end position="632"/>
    </location>
</feature>
<dbReference type="FunFam" id="1.10.150.20:FF:000003">
    <property type="entry name" value="DNA polymerase I"/>
    <property type="match status" value="1"/>
</dbReference>
<keyword evidence="8" id="KW-0238">DNA-binding</keyword>
<dbReference type="Gene3D" id="1.20.1060.10">
    <property type="entry name" value="Taq DNA Polymerase, Chain T, domain 4"/>
    <property type="match status" value="1"/>
</dbReference>
<evidence type="ECO:0000256" key="2">
    <source>
        <dbReference type="ARBA" id="ARBA00012417"/>
    </source>
</evidence>
<dbReference type="CDD" id="cd09898">
    <property type="entry name" value="H3TH_53EXO"/>
    <property type="match status" value="1"/>
</dbReference>
<dbReference type="SUPFAM" id="SSF56672">
    <property type="entry name" value="DNA/RNA polymerases"/>
    <property type="match status" value="1"/>
</dbReference>
<dbReference type="SUPFAM" id="SSF47807">
    <property type="entry name" value="5' to 3' exonuclease, C-terminal subdomain"/>
    <property type="match status" value="1"/>
</dbReference>
<evidence type="ECO:0000256" key="11">
    <source>
        <dbReference type="SAM" id="MobiDB-lite"/>
    </source>
</evidence>
<dbReference type="InterPro" id="IPR020046">
    <property type="entry name" value="5-3_exonucl_a-hlix_arch_N"/>
</dbReference>
<dbReference type="InterPro" id="IPR019760">
    <property type="entry name" value="DNA-dir_DNA_pol_A_CS"/>
</dbReference>
<dbReference type="Gene3D" id="3.30.420.10">
    <property type="entry name" value="Ribonuclease H-like superfamily/Ribonuclease H"/>
    <property type="match status" value="1"/>
</dbReference>
<dbReference type="KEGG" id="ngr:NAEGRDRAFT_79180"/>
<name>D2VA69_NAEGR</name>
<dbReference type="Proteomes" id="UP000006671">
    <property type="component" value="Unassembled WGS sequence"/>
</dbReference>
<dbReference type="STRING" id="5762.D2VA69"/>
<dbReference type="SMR" id="D2VA69"/>
<dbReference type="InParanoid" id="D2VA69"/>
<dbReference type="CDD" id="cd09859">
    <property type="entry name" value="PIN_53EXO"/>
    <property type="match status" value="1"/>
</dbReference>
<dbReference type="InterPro" id="IPR043502">
    <property type="entry name" value="DNA/RNA_pol_sf"/>
</dbReference>
<dbReference type="GO" id="GO:0006261">
    <property type="term" value="P:DNA-templated DNA replication"/>
    <property type="evidence" value="ECO:0007669"/>
    <property type="project" value="InterPro"/>
</dbReference>
<protein>
    <recommendedName>
        <fullName evidence="2">DNA-directed DNA polymerase</fullName>
        <ecNumber evidence="2">2.7.7.7</ecNumber>
    </recommendedName>
</protein>
<dbReference type="Pfam" id="PF02739">
    <property type="entry name" value="5_3_exonuc_N"/>
    <property type="match status" value="1"/>
</dbReference>
<dbReference type="Gene3D" id="3.30.70.370">
    <property type="match status" value="1"/>
</dbReference>
<dbReference type="AlphaFoldDB" id="D2VA69"/>
<keyword evidence="9" id="KW-0234">DNA repair</keyword>
<dbReference type="SMART" id="SM00482">
    <property type="entry name" value="POLAc"/>
    <property type="match status" value="1"/>
</dbReference>
<dbReference type="InterPro" id="IPR020045">
    <property type="entry name" value="DNA_polI_H3TH"/>
</dbReference>
<keyword evidence="16" id="KW-1185">Reference proteome</keyword>
<keyword evidence="4" id="KW-0548">Nucleotidyltransferase</keyword>
<dbReference type="OMA" id="NRPPMPD"/>
<dbReference type="SMART" id="SM00279">
    <property type="entry name" value="HhH2"/>
    <property type="match status" value="1"/>
</dbReference>
<dbReference type="GeneID" id="8859494"/>
<dbReference type="EC" id="2.7.7.7" evidence="2"/>
<keyword evidence="6" id="KW-0227">DNA damage</keyword>
<dbReference type="InterPro" id="IPR036279">
    <property type="entry name" value="5-3_exonuclease_C_sf"/>
</dbReference>
<dbReference type="InterPro" id="IPR036397">
    <property type="entry name" value="RNaseH_sf"/>
</dbReference>
<dbReference type="Pfam" id="PF01367">
    <property type="entry name" value="5_3_exonuc"/>
    <property type="match status" value="1"/>
</dbReference>
<evidence type="ECO:0000256" key="6">
    <source>
        <dbReference type="ARBA" id="ARBA00022763"/>
    </source>
</evidence>
<keyword evidence="7" id="KW-0239">DNA-directed DNA polymerase</keyword>
<evidence type="ECO:0000256" key="10">
    <source>
        <dbReference type="ARBA" id="ARBA00049244"/>
    </source>
</evidence>
<dbReference type="PROSITE" id="PS00447">
    <property type="entry name" value="DNA_POLYMERASE_A"/>
    <property type="match status" value="1"/>
</dbReference>
<keyword evidence="3" id="KW-0808">Transferase</keyword>
<dbReference type="GO" id="GO:0008409">
    <property type="term" value="F:5'-3' exonuclease activity"/>
    <property type="evidence" value="ECO:0007669"/>
    <property type="project" value="InterPro"/>
</dbReference>
<evidence type="ECO:0000259" key="12">
    <source>
        <dbReference type="SMART" id="SM00474"/>
    </source>
</evidence>
<dbReference type="VEuPathDB" id="AmoebaDB:NAEGRDRAFT_79180"/>
<dbReference type="EMBL" id="GG738859">
    <property type="protein sequence ID" value="EFC46256.1"/>
    <property type="molecule type" value="Genomic_DNA"/>
</dbReference>
<dbReference type="GO" id="GO:0008408">
    <property type="term" value="F:3'-5' exonuclease activity"/>
    <property type="evidence" value="ECO:0007669"/>
    <property type="project" value="InterPro"/>
</dbReference>
<proteinExistence type="inferred from homology"/>
<dbReference type="eggNOG" id="KOG0950">
    <property type="taxonomic scope" value="Eukaryota"/>
</dbReference>
<dbReference type="InterPro" id="IPR002421">
    <property type="entry name" value="5-3_exonuclease"/>
</dbReference>
<reference evidence="15 16" key="1">
    <citation type="journal article" date="2010" name="Cell">
        <title>The genome of Naegleria gruberi illuminates early eukaryotic versatility.</title>
        <authorList>
            <person name="Fritz-Laylin L.K."/>
            <person name="Prochnik S.E."/>
            <person name="Ginger M.L."/>
            <person name="Dacks J.B."/>
            <person name="Carpenter M.L."/>
            <person name="Field M.C."/>
            <person name="Kuo A."/>
            <person name="Paredez A."/>
            <person name="Chapman J."/>
            <person name="Pham J."/>
            <person name="Shu S."/>
            <person name="Neupane R."/>
            <person name="Cipriano M."/>
            <person name="Mancuso J."/>
            <person name="Tu H."/>
            <person name="Salamov A."/>
            <person name="Lindquist E."/>
            <person name="Shapiro H."/>
            <person name="Lucas S."/>
            <person name="Grigoriev I.V."/>
            <person name="Cande W.Z."/>
            <person name="Fulton C."/>
            <person name="Rokhsar D.S."/>
            <person name="Dawson S.C."/>
        </authorList>
    </citation>
    <scope>NUCLEOTIDE SEQUENCE [LARGE SCALE GENOMIC DNA]</scope>
    <source>
        <strain evidence="15 16">NEG-M</strain>
    </source>
</reference>
<dbReference type="CDD" id="cd06139">
    <property type="entry name" value="DNA_polA_I_Ecoli_like_exo"/>
    <property type="match status" value="1"/>
</dbReference>
<dbReference type="PANTHER" id="PTHR10133:SF27">
    <property type="entry name" value="DNA POLYMERASE NU"/>
    <property type="match status" value="1"/>
</dbReference>
<dbReference type="GO" id="GO:0006302">
    <property type="term" value="P:double-strand break repair"/>
    <property type="evidence" value="ECO:0007669"/>
    <property type="project" value="TreeGrafter"/>
</dbReference>
<dbReference type="InterPro" id="IPR029060">
    <property type="entry name" value="PIN-like_dom_sf"/>
</dbReference>
<dbReference type="InterPro" id="IPR002298">
    <property type="entry name" value="DNA_polymerase_A"/>
</dbReference>
<evidence type="ECO:0000256" key="7">
    <source>
        <dbReference type="ARBA" id="ARBA00022932"/>
    </source>
</evidence>
<comment type="similarity">
    <text evidence="1">Belongs to the DNA polymerase type-A family.</text>
</comment>
<accession>D2VA69</accession>
<dbReference type="Gene3D" id="3.40.50.1010">
    <property type="entry name" value="5'-nuclease"/>
    <property type="match status" value="1"/>
</dbReference>
<dbReference type="FunFam" id="1.10.150.20:FF:000002">
    <property type="entry name" value="DNA polymerase I"/>
    <property type="match status" value="1"/>
</dbReference>
<dbReference type="PANTHER" id="PTHR10133">
    <property type="entry name" value="DNA POLYMERASE I"/>
    <property type="match status" value="1"/>
</dbReference>
<evidence type="ECO:0000313" key="15">
    <source>
        <dbReference type="EMBL" id="EFC46256.1"/>
    </source>
</evidence>
<feature type="compositionally biased region" description="Low complexity" evidence="11">
    <location>
        <begin position="71"/>
        <end position="91"/>
    </location>
</feature>
<dbReference type="GO" id="GO:0003887">
    <property type="term" value="F:DNA-directed DNA polymerase activity"/>
    <property type="evidence" value="ECO:0007669"/>
    <property type="project" value="UniProtKB-KW"/>
</dbReference>
<dbReference type="CDD" id="cd08637">
    <property type="entry name" value="DNA_pol_A_pol_I_C"/>
    <property type="match status" value="1"/>
</dbReference>
<evidence type="ECO:0000256" key="9">
    <source>
        <dbReference type="ARBA" id="ARBA00023204"/>
    </source>
</evidence>
<evidence type="ECO:0000259" key="13">
    <source>
        <dbReference type="SMART" id="SM00475"/>
    </source>
</evidence>
<dbReference type="PRINTS" id="PR00868">
    <property type="entry name" value="DNAPOLI"/>
</dbReference>
<dbReference type="SUPFAM" id="SSF88723">
    <property type="entry name" value="PIN domain-like"/>
    <property type="match status" value="1"/>
</dbReference>
<evidence type="ECO:0000256" key="8">
    <source>
        <dbReference type="ARBA" id="ARBA00023125"/>
    </source>
</evidence>
<dbReference type="GO" id="GO:0003677">
    <property type="term" value="F:DNA binding"/>
    <property type="evidence" value="ECO:0007669"/>
    <property type="project" value="UniProtKB-KW"/>
</dbReference>
<feature type="domain" description="DNA-directed DNA polymerase family A palm" evidence="14">
    <location>
        <begin position="836"/>
        <end position="1044"/>
    </location>
</feature>
<dbReference type="InterPro" id="IPR001098">
    <property type="entry name" value="DNA-dir_DNA_pol_A_palm_dom"/>
</dbReference>
<dbReference type="InterPro" id="IPR002562">
    <property type="entry name" value="3'-5'_exonuclease_dom"/>
</dbReference>
<dbReference type="OrthoDB" id="2320933at2759"/>
<evidence type="ECO:0000256" key="1">
    <source>
        <dbReference type="ARBA" id="ARBA00007705"/>
    </source>
</evidence>
<dbReference type="Pfam" id="PF01612">
    <property type="entry name" value="DNA_pol_A_exo1"/>
    <property type="match status" value="1"/>
</dbReference>
<keyword evidence="5" id="KW-0235">DNA replication</keyword>
<feature type="region of interest" description="Disordered" evidence="11">
    <location>
        <begin position="71"/>
        <end position="92"/>
    </location>
</feature>
<dbReference type="SMART" id="SM00474">
    <property type="entry name" value="35EXOc"/>
    <property type="match status" value="1"/>
</dbReference>
<dbReference type="SUPFAM" id="SSF53098">
    <property type="entry name" value="Ribonuclease H-like"/>
    <property type="match status" value="1"/>
</dbReference>